<keyword evidence="5 7" id="KW-1133">Transmembrane helix</keyword>
<dbReference type="GO" id="GO:0005886">
    <property type="term" value="C:plasma membrane"/>
    <property type="evidence" value="ECO:0007669"/>
    <property type="project" value="UniProtKB-SubCell"/>
</dbReference>
<evidence type="ECO:0000256" key="4">
    <source>
        <dbReference type="ARBA" id="ARBA00022692"/>
    </source>
</evidence>
<dbReference type="CDD" id="cd06261">
    <property type="entry name" value="TM_PBP2"/>
    <property type="match status" value="1"/>
</dbReference>
<dbReference type="Pfam" id="PF12911">
    <property type="entry name" value="OppC_N"/>
    <property type="match status" value="1"/>
</dbReference>
<reference evidence="9 10" key="1">
    <citation type="journal article" date="2019" name="Nat. Microbiol.">
        <title>Mediterranean grassland soil C-N compound turnover is dependent on rainfall and depth, and is mediated by genomically divergent microorganisms.</title>
        <authorList>
            <person name="Diamond S."/>
            <person name="Andeer P.F."/>
            <person name="Li Z."/>
            <person name="Crits-Christoph A."/>
            <person name="Burstein D."/>
            <person name="Anantharaman K."/>
            <person name="Lane K.R."/>
            <person name="Thomas B.C."/>
            <person name="Pan C."/>
            <person name="Northen T.R."/>
            <person name="Banfield J.F."/>
        </authorList>
    </citation>
    <scope>NUCLEOTIDE SEQUENCE [LARGE SCALE GENOMIC DNA]</scope>
    <source>
        <strain evidence="9">NP_5</strain>
    </source>
</reference>
<gene>
    <name evidence="9" type="ORF">E6H02_02305</name>
</gene>
<organism evidence="9 10">
    <name type="scientific">Candidatus Segetimicrobium genomatis</name>
    <dbReference type="NCBI Taxonomy" id="2569760"/>
    <lineage>
        <taxon>Bacteria</taxon>
        <taxon>Bacillati</taxon>
        <taxon>Candidatus Sysuimicrobiota</taxon>
        <taxon>Candidatus Sysuimicrobiia</taxon>
        <taxon>Candidatus Sysuimicrobiales</taxon>
        <taxon>Candidatus Segetimicrobiaceae</taxon>
        <taxon>Candidatus Segetimicrobium</taxon>
    </lineage>
</organism>
<name>A0A537M4T7_9BACT</name>
<dbReference type="InterPro" id="IPR035906">
    <property type="entry name" value="MetI-like_sf"/>
</dbReference>
<accession>A0A537M4T7</accession>
<evidence type="ECO:0000259" key="8">
    <source>
        <dbReference type="PROSITE" id="PS50928"/>
    </source>
</evidence>
<dbReference type="InterPro" id="IPR000515">
    <property type="entry name" value="MetI-like"/>
</dbReference>
<evidence type="ECO:0000256" key="7">
    <source>
        <dbReference type="RuleBase" id="RU363032"/>
    </source>
</evidence>
<dbReference type="Gene3D" id="1.10.3720.10">
    <property type="entry name" value="MetI-like"/>
    <property type="match status" value="1"/>
</dbReference>
<dbReference type="PROSITE" id="PS50928">
    <property type="entry name" value="ABC_TM1"/>
    <property type="match status" value="1"/>
</dbReference>
<sequence length="269" mass="28524">MWRSGSGLVGLAIVAIVLGCAVLAPQVAPYSPTAASFAAILRPPGDAHPFGTDQLGRDVLSRVVYGARIALAVGIASVVIAGWFGCTLGLLSGYFGGWLDAAVMRVADVQLSFPFILLALTLNAIVGSGLRNIIASLVIAGWPLYVRVVRGEVLALRYREYVQAAVATGAPIARILVRHILPNVMTPIIVISTLQVSQFVIAEATISFLGFGIQPPTPAWGTMVSDGRNYIFFAWWLSAFPGAALALTALGVNLTGDWLRDTLDPRLRI</sequence>
<feature type="transmembrane region" description="Helical" evidence="7">
    <location>
        <begin position="69"/>
        <end position="95"/>
    </location>
</feature>
<evidence type="ECO:0000256" key="1">
    <source>
        <dbReference type="ARBA" id="ARBA00004651"/>
    </source>
</evidence>
<keyword evidence="4 7" id="KW-0812">Transmembrane</keyword>
<evidence type="ECO:0000256" key="2">
    <source>
        <dbReference type="ARBA" id="ARBA00022448"/>
    </source>
</evidence>
<dbReference type="EMBL" id="VBAM01000066">
    <property type="protein sequence ID" value="TMJ15252.1"/>
    <property type="molecule type" value="Genomic_DNA"/>
</dbReference>
<feature type="transmembrane region" description="Helical" evidence="7">
    <location>
        <begin position="189"/>
        <end position="213"/>
    </location>
</feature>
<dbReference type="InterPro" id="IPR050366">
    <property type="entry name" value="BP-dependent_transpt_permease"/>
</dbReference>
<dbReference type="PANTHER" id="PTHR43386">
    <property type="entry name" value="OLIGOPEPTIDE TRANSPORT SYSTEM PERMEASE PROTEIN APPC"/>
    <property type="match status" value="1"/>
</dbReference>
<feature type="domain" description="ABC transmembrane type-1" evidence="8">
    <location>
        <begin position="67"/>
        <end position="256"/>
    </location>
</feature>
<evidence type="ECO:0000256" key="5">
    <source>
        <dbReference type="ARBA" id="ARBA00022989"/>
    </source>
</evidence>
<keyword evidence="3" id="KW-1003">Cell membrane</keyword>
<dbReference type="GO" id="GO:0055085">
    <property type="term" value="P:transmembrane transport"/>
    <property type="evidence" value="ECO:0007669"/>
    <property type="project" value="InterPro"/>
</dbReference>
<evidence type="ECO:0000313" key="10">
    <source>
        <dbReference type="Proteomes" id="UP000320393"/>
    </source>
</evidence>
<feature type="transmembrane region" description="Helical" evidence="7">
    <location>
        <begin position="233"/>
        <end position="259"/>
    </location>
</feature>
<dbReference type="PANTHER" id="PTHR43386:SF1">
    <property type="entry name" value="D,D-DIPEPTIDE TRANSPORT SYSTEM PERMEASE PROTEIN DDPC-RELATED"/>
    <property type="match status" value="1"/>
</dbReference>
<dbReference type="SUPFAM" id="SSF161098">
    <property type="entry name" value="MetI-like"/>
    <property type="match status" value="1"/>
</dbReference>
<evidence type="ECO:0000256" key="3">
    <source>
        <dbReference type="ARBA" id="ARBA00022475"/>
    </source>
</evidence>
<dbReference type="Pfam" id="PF00528">
    <property type="entry name" value="BPD_transp_1"/>
    <property type="match status" value="1"/>
</dbReference>
<dbReference type="AlphaFoldDB" id="A0A537M4T7"/>
<evidence type="ECO:0000313" key="9">
    <source>
        <dbReference type="EMBL" id="TMJ15252.1"/>
    </source>
</evidence>
<comment type="subcellular location">
    <subcellularLocation>
        <location evidence="1 7">Cell membrane</location>
        <topology evidence="1 7">Multi-pass membrane protein</topology>
    </subcellularLocation>
</comment>
<keyword evidence="2 7" id="KW-0813">Transport</keyword>
<proteinExistence type="inferred from homology"/>
<dbReference type="Proteomes" id="UP000320393">
    <property type="component" value="Unassembled WGS sequence"/>
</dbReference>
<dbReference type="PROSITE" id="PS51257">
    <property type="entry name" value="PROKAR_LIPOPROTEIN"/>
    <property type="match status" value="1"/>
</dbReference>
<comment type="caution">
    <text evidence="9">The sequence shown here is derived from an EMBL/GenBank/DDBJ whole genome shotgun (WGS) entry which is preliminary data.</text>
</comment>
<dbReference type="InterPro" id="IPR025966">
    <property type="entry name" value="OppC_N"/>
</dbReference>
<evidence type="ECO:0000256" key="6">
    <source>
        <dbReference type="ARBA" id="ARBA00023136"/>
    </source>
</evidence>
<comment type="similarity">
    <text evidence="7">Belongs to the binding-protein-dependent transport system permease family.</text>
</comment>
<protein>
    <submittedName>
        <fullName evidence="9">ABC transporter permease</fullName>
    </submittedName>
</protein>
<feature type="transmembrane region" description="Helical" evidence="7">
    <location>
        <begin position="115"/>
        <end position="141"/>
    </location>
</feature>
<keyword evidence="6 7" id="KW-0472">Membrane</keyword>